<evidence type="ECO:0000256" key="7">
    <source>
        <dbReference type="ARBA" id="ARBA00023193"/>
    </source>
</evidence>
<reference evidence="12" key="1">
    <citation type="submission" date="2025-08" db="UniProtKB">
        <authorList>
            <consortium name="RefSeq"/>
        </authorList>
    </citation>
    <scope>IDENTIFICATION</scope>
</reference>
<evidence type="ECO:0000256" key="4">
    <source>
        <dbReference type="ARBA" id="ARBA00022656"/>
    </source>
</evidence>
<evidence type="ECO:0000256" key="9">
    <source>
        <dbReference type="RuleBase" id="RU004915"/>
    </source>
</evidence>
<dbReference type="FunCoup" id="A0A6I9SGI2">
    <property type="interactions" value="30"/>
</dbReference>
<organism evidence="11 12">
    <name type="scientific">Elaeis guineensis var. tenera</name>
    <name type="common">Oil palm</name>
    <dbReference type="NCBI Taxonomy" id="51953"/>
    <lineage>
        <taxon>Eukaryota</taxon>
        <taxon>Viridiplantae</taxon>
        <taxon>Streptophyta</taxon>
        <taxon>Embryophyta</taxon>
        <taxon>Tracheophyta</taxon>
        <taxon>Spermatophyta</taxon>
        <taxon>Magnoliopsida</taxon>
        <taxon>Liliopsida</taxon>
        <taxon>Arecaceae</taxon>
        <taxon>Arecoideae</taxon>
        <taxon>Cocoseae</taxon>
        <taxon>Elaeidinae</taxon>
        <taxon>Elaeis</taxon>
    </lineage>
</organism>
<dbReference type="GO" id="GO:0006952">
    <property type="term" value="P:defense response"/>
    <property type="evidence" value="ECO:0007669"/>
    <property type="project" value="UniProtKB-KW"/>
</dbReference>
<dbReference type="Gene3D" id="3.40.420.10">
    <property type="entry name" value="Ricin (A subunit), domain 1"/>
    <property type="match status" value="1"/>
</dbReference>
<dbReference type="InterPro" id="IPR016138">
    <property type="entry name" value="Ribosome_inactivat_prot_sub1"/>
</dbReference>
<protein>
    <recommendedName>
        <fullName evidence="3">rRNA N-glycosylase</fullName>
        <ecNumber evidence="3">3.2.2.22</ecNumber>
    </recommendedName>
    <alternativeName>
        <fullName evidence="8">rRNA N-glycosidase</fullName>
    </alternativeName>
</protein>
<sequence length="492" mass="54783">MAEFTEVFDVEKGGSKWKSYMDFIHKMRRLLGVRFSHNRPVLPPQENPPKKWFDVVLRSSTSEITLRIRRDNLYLDGYRMENPKQWLEFGDRSSRQHLIPGSTFLGFDGGYDDLQRSAQENMEKISLGAEEIKKAVNQLATSTSGKDRARHLIVVVQMICESIRFERISEFLATEFPGSSKPPKWMPALEHGWGDLSAALLRADANPDRPFRLPQPNAMGIVTAEQAAADLGILLDSSHLRPRIQLMVAAFNQGEGRPLVEVFWVRVNNIDRKDPGDLYGTITVTDGLGSQYLYKRTRDQYESIHPGQNALLTGPARAISAYGSFTMDVALMDKDAEVSRGQISCNVYNTSNEYDKPLFRNVDGKNGSVTVNYAVLSDAAEAAVEVTLIDGDGKNPAHVYGRLSSRNGKGESELFRKRSSERIDVRPGQLIPLSRSVVAVPSNSSLVVEADLYDHRSDASSGDEIAKGTAEFPSKLQGTYEKIIQGKKGLPK</sequence>
<dbReference type="PRINTS" id="PR00396">
    <property type="entry name" value="SHIGARICIN"/>
</dbReference>
<gene>
    <name evidence="12" type="primary">LOC105060625</name>
</gene>
<evidence type="ECO:0000256" key="3">
    <source>
        <dbReference type="ARBA" id="ARBA00012001"/>
    </source>
</evidence>
<dbReference type="InterPro" id="IPR001574">
    <property type="entry name" value="Ribosome_inactivat_prot"/>
</dbReference>
<proteinExistence type="inferred from homology"/>
<evidence type="ECO:0000256" key="5">
    <source>
        <dbReference type="ARBA" id="ARBA00022801"/>
    </source>
</evidence>
<dbReference type="PANTHER" id="PTHR33453">
    <property type="match status" value="1"/>
</dbReference>
<dbReference type="InterPro" id="IPR017989">
    <property type="entry name" value="Ribosome_inactivat_1/2"/>
</dbReference>
<feature type="domain" description="DUF6598" evidence="10">
    <location>
        <begin position="259"/>
        <end position="479"/>
    </location>
</feature>
<accession>A0A6I9SGI2</accession>
<evidence type="ECO:0000256" key="2">
    <source>
        <dbReference type="ARBA" id="ARBA00008544"/>
    </source>
</evidence>
<dbReference type="PANTHER" id="PTHR33453:SF9">
    <property type="entry name" value="ALBUMIN B-32"/>
    <property type="match status" value="1"/>
</dbReference>
<dbReference type="InterPro" id="IPR046533">
    <property type="entry name" value="DUF6598"/>
</dbReference>
<dbReference type="GO" id="GO:0030598">
    <property type="term" value="F:rRNA N-glycosylase activity"/>
    <property type="evidence" value="ECO:0007669"/>
    <property type="project" value="UniProtKB-EC"/>
</dbReference>
<dbReference type="OrthoDB" id="618095at2759"/>
<dbReference type="RefSeq" id="XP_010942712.2">
    <property type="nucleotide sequence ID" value="XM_010944410.3"/>
</dbReference>
<dbReference type="Pfam" id="PF00161">
    <property type="entry name" value="RIP"/>
    <property type="match status" value="1"/>
</dbReference>
<dbReference type="InParanoid" id="A0A6I9SGI2"/>
<evidence type="ECO:0000313" key="12">
    <source>
        <dbReference type="RefSeq" id="XP_010942712.2"/>
    </source>
</evidence>
<evidence type="ECO:0000313" key="11">
    <source>
        <dbReference type="Proteomes" id="UP000504607"/>
    </source>
</evidence>
<keyword evidence="11" id="KW-1185">Reference proteome</keyword>
<dbReference type="SUPFAM" id="SSF56371">
    <property type="entry name" value="Ribosome inactivating proteins (RIP)"/>
    <property type="match status" value="1"/>
</dbReference>
<dbReference type="InterPro" id="IPR036041">
    <property type="entry name" value="Ribosome-inact_prot_sf"/>
</dbReference>
<dbReference type="Pfam" id="PF20241">
    <property type="entry name" value="DUF6598"/>
    <property type="match status" value="1"/>
</dbReference>
<keyword evidence="7 9" id="KW-0652">Protein synthesis inhibitor</keyword>
<evidence type="ECO:0000256" key="1">
    <source>
        <dbReference type="ARBA" id="ARBA00000237"/>
    </source>
</evidence>
<keyword evidence="6 9" id="KW-0611">Plant defense</keyword>
<comment type="catalytic activity">
    <reaction evidence="1 9">
        <text>Endohydrolysis of the N-glycosidic bond at one specific adenosine on the 28S rRNA.</text>
        <dbReference type="EC" id="3.2.2.22"/>
    </reaction>
</comment>
<evidence type="ECO:0000256" key="8">
    <source>
        <dbReference type="ARBA" id="ARBA00030788"/>
    </source>
</evidence>
<keyword evidence="5 9" id="KW-0378">Hydrolase</keyword>
<comment type="similarity">
    <text evidence="2">Belongs to the ribosome-inactivating protein family. Type 1 RIP subfamily.</text>
</comment>
<dbReference type="GO" id="GO:0090729">
    <property type="term" value="F:toxin activity"/>
    <property type="evidence" value="ECO:0007669"/>
    <property type="project" value="UniProtKB-KW"/>
</dbReference>
<dbReference type="EC" id="3.2.2.22" evidence="3"/>
<name>A0A6I9SGI2_ELAGV</name>
<evidence type="ECO:0000256" key="6">
    <source>
        <dbReference type="ARBA" id="ARBA00022821"/>
    </source>
</evidence>
<evidence type="ECO:0000259" key="10">
    <source>
        <dbReference type="Pfam" id="PF20241"/>
    </source>
</evidence>
<dbReference type="AlphaFoldDB" id="A0A6I9SGI2"/>
<dbReference type="Proteomes" id="UP000504607">
    <property type="component" value="Unplaced"/>
</dbReference>
<dbReference type="GO" id="GO:0017148">
    <property type="term" value="P:negative regulation of translation"/>
    <property type="evidence" value="ECO:0007669"/>
    <property type="project" value="UniProtKB-KW"/>
</dbReference>
<keyword evidence="4 9" id="KW-0800">Toxin</keyword>